<dbReference type="PANTHER" id="PTHR24020">
    <property type="entry name" value="COLLAGEN ALPHA"/>
    <property type="match status" value="1"/>
</dbReference>
<dbReference type="SMART" id="SM00327">
    <property type="entry name" value="VWA"/>
    <property type="match status" value="1"/>
</dbReference>
<dbReference type="CDD" id="cd00198">
    <property type="entry name" value="vWFA"/>
    <property type="match status" value="1"/>
</dbReference>
<evidence type="ECO:0000259" key="2">
    <source>
        <dbReference type="PROSITE" id="PS50234"/>
    </source>
</evidence>
<keyword evidence="1" id="KW-1133">Transmembrane helix</keyword>
<evidence type="ECO:0000313" key="3">
    <source>
        <dbReference type="EMBL" id="MBC2398062.1"/>
    </source>
</evidence>
<evidence type="ECO:0000256" key="1">
    <source>
        <dbReference type="SAM" id="Phobius"/>
    </source>
</evidence>
<evidence type="ECO:0000313" key="4">
    <source>
        <dbReference type="Proteomes" id="UP000563151"/>
    </source>
</evidence>
<dbReference type="InterPro" id="IPR036465">
    <property type="entry name" value="vWFA_dom_sf"/>
</dbReference>
<dbReference type="InterPro" id="IPR002035">
    <property type="entry name" value="VWF_A"/>
</dbReference>
<reference evidence="3 4" key="1">
    <citation type="submission" date="2020-04" db="EMBL/GenBank/DDBJ databases">
        <title>Genomic insights into acetone-butanol-ethanol (ABE) fermentation by sequencing solventogenic clostridia strains.</title>
        <authorList>
            <person name="Brown S."/>
        </authorList>
    </citation>
    <scope>NUCLEOTIDE SEQUENCE [LARGE SCALE GENOMIC DNA]</scope>
    <source>
        <strain evidence="3 4">DJ011</strain>
    </source>
</reference>
<dbReference type="Gene3D" id="3.40.50.410">
    <property type="entry name" value="von Willebrand factor, type A domain"/>
    <property type="match status" value="1"/>
</dbReference>
<dbReference type="Proteomes" id="UP000563151">
    <property type="component" value="Unassembled WGS sequence"/>
</dbReference>
<dbReference type="InterPro" id="IPR050525">
    <property type="entry name" value="ECM_Assembly_Org"/>
</dbReference>
<dbReference type="PRINTS" id="PR00453">
    <property type="entry name" value="VWFADOMAIN"/>
</dbReference>
<feature type="transmembrane region" description="Helical" evidence="1">
    <location>
        <begin position="457"/>
        <end position="478"/>
    </location>
</feature>
<organism evidence="3 4">
    <name type="scientific">Clostridium tetanomorphum</name>
    <dbReference type="NCBI Taxonomy" id="1553"/>
    <lineage>
        <taxon>Bacteria</taxon>
        <taxon>Bacillati</taxon>
        <taxon>Bacillota</taxon>
        <taxon>Clostridia</taxon>
        <taxon>Eubacteriales</taxon>
        <taxon>Clostridiaceae</taxon>
        <taxon>Clostridium</taxon>
    </lineage>
</organism>
<dbReference type="SUPFAM" id="SSF53300">
    <property type="entry name" value="vWA-like"/>
    <property type="match status" value="1"/>
</dbReference>
<dbReference type="PROSITE" id="PS50234">
    <property type="entry name" value="VWFA"/>
    <property type="match status" value="1"/>
</dbReference>
<comment type="caution">
    <text evidence="3">The sequence shown here is derived from an EMBL/GenBank/DDBJ whole genome shotgun (WGS) entry which is preliminary data.</text>
</comment>
<keyword evidence="1" id="KW-0812">Transmembrane</keyword>
<dbReference type="EMBL" id="JAAZWO010000010">
    <property type="protein sequence ID" value="MBC2398062.1"/>
    <property type="molecule type" value="Genomic_DNA"/>
</dbReference>
<dbReference type="Pfam" id="PF00092">
    <property type="entry name" value="VWA"/>
    <property type="match status" value="1"/>
</dbReference>
<protein>
    <submittedName>
        <fullName evidence="3">VWA domain-containing protein</fullName>
    </submittedName>
</protein>
<accession>A0A923EA61</accession>
<proteinExistence type="predicted"/>
<keyword evidence="4" id="KW-1185">Reference proteome</keyword>
<dbReference type="AlphaFoldDB" id="A0A923EA61"/>
<feature type="transmembrane region" description="Helical" evidence="1">
    <location>
        <begin position="21"/>
        <end position="39"/>
    </location>
</feature>
<sequence>MSLSKAVRGVNILKYKSKLNLIIIIMFLFQILSTSFISVKAAEISSNLDVIFVLDASGSMKKSDPEDIRIEAIKMFLDMAQTKGNKVGLVAYSDNIVREHNLNNIDSDNDKNRIKNMASNIPFGQKTDTGAGLLEGVKLLDSEHNKSHRPVIVLLSDGKNDPLRNNSESLNDLNKAIDICKEKGYPVYTIGLNYDGTVDKAQLSQISTGTKGKNYITNSAADIPKILTDIYADNSKLKVQDKGTLKLNGSFQEMKINIPNSNVLEANVAMISDKPVEVKLINPKGEESKIPSSNAILTSSKKYSMLKIMKPQVGDWTLKVKGVSGSDIKVSYVFNYDIQLEGKFTPSNGKEGDKVNIESYFVNNGEKVSDKELYNGVKGRLIVKSLKDDSTKEVPLTVEGTKFIGEYTIPDKGKYELKVRVDGNSFYRESAPVVMGGTKATPTVNDTPKESVVKKPLFLGIIGAVVLAITSAIIIIITKKKRVRGFGRVEINIKDENTNEILPPQFRSLKGYQGSFSLFEVLGLKEEYEETEGIRFIFRNDDSIEVINKSECTIQKSGRKLNKDSNIRLYNGNKITMQLNKISKSITMEFYSK</sequence>
<feature type="domain" description="VWFA" evidence="2">
    <location>
        <begin position="49"/>
        <end position="230"/>
    </location>
</feature>
<gene>
    <name evidence="3" type="ORF">HGG79_09780</name>
</gene>
<name>A0A923EA61_CLOTT</name>
<keyword evidence="1" id="KW-0472">Membrane</keyword>